<evidence type="ECO:0000313" key="1">
    <source>
        <dbReference type="EMBL" id="KAL0468231.1"/>
    </source>
</evidence>
<comment type="caution">
    <text evidence="1">The sequence shown here is derived from an EMBL/GenBank/DDBJ whole genome shotgun (WGS) entry which is preliminary data.</text>
</comment>
<dbReference type="EMBL" id="JAVLET010000007">
    <property type="protein sequence ID" value="KAL0468231.1"/>
    <property type="molecule type" value="Genomic_DNA"/>
</dbReference>
<gene>
    <name evidence="1" type="ORF">QR685DRAFT_334720</name>
</gene>
<name>A0ABR3D900_NEUIN</name>
<proteinExistence type="predicted"/>
<keyword evidence="2" id="KW-1185">Reference proteome</keyword>
<evidence type="ECO:0000313" key="2">
    <source>
        <dbReference type="Proteomes" id="UP001451303"/>
    </source>
</evidence>
<dbReference type="Proteomes" id="UP001451303">
    <property type="component" value="Unassembled WGS sequence"/>
</dbReference>
<reference evidence="1 2" key="1">
    <citation type="submission" date="2023-09" db="EMBL/GenBank/DDBJ databases">
        <title>Multi-omics analysis of a traditional fermented food reveals byproduct-associated fungal strains for waste-to-food upcycling.</title>
        <authorList>
            <consortium name="Lawrence Berkeley National Laboratory"/>
            <person name="Rekdal V.M."/>
            <person name="Villalobos-Escobedo J.M."/>
            <person name="Rodriguez-Valeron N."/>
            <person name="Garcia M.O."/>
            <person name="Vasquez D.P."/>
            <person name="Damayanti I."/>
            <person name="Sorensen P.M."/>
            <person name="Baidoo E.E."/>
            <person name="De Carvalho A.C."/>
            <person name="Riley R."/>
            <person name="Lipzen A."/>
            <person name="He G."/>
            <person name="Yan M."/>
            <person name="Haridas S."/>
            <person name="Daum C."/>
            <person name="Yoshinaga Y."/>
            <person name="Ng V."/>
            <person name="Grigoriev I.V."/>
            <person name="Munk R."/>
            <person name="Nuraida L."/>
            <person name="Wijaya C.H."/>
            <person name="Morales P.-C."/>
            <person name="Keasling J.D."/>
        </authorList>
    </citation>
    <scope>NUCLEOTIDE SEQUENCE [LARGE SCALE GENOMIC DNA]</scope>
    <source>
        <strain evidence="1 2">FGSC 2613</strain>
    </source>
</reference>
<sequence length="90" mass="10279">MVLQMEEARKVRTQPQATTGCMLMSRSPHADITFVRPRIFRTVWNQMGFGVGQQAPPFPPLSHCRSRGLPFWCDQFKAIFSCTVGCSFRL</sequence>
<accession>A0ABR3D900</accession>
<protein>
    <submittedName>
        <fullName evidence="1">Uncharacterized protein</fullName>
    </submittedName>
</protein>
<organism evidence="1 2">
    <name type="scientific">Neurospora intermedia</name>
    <dbReference type="NCBI Taxonomy" id="5142"/>
    <lineage>
        <taxon>Eukaryota</taxon>
        <taxon>Fungi</taxon>
        <taxon>Dikarya</taxon>
        <taxon>Ascomycota</taxon>
        <taxon>Pezizomycotina</taxon>
        <taxon>Sordariomycetes</taxon>
        <taxon>Sordariomycetidae</taxon>
        <taxon>Sordariales</taxon>
        <taxon>Sordariaceae</taxon>
        <taxon>Neurospora</taxon>
    </lineage>
</organism>